<proteinExistence type="predicted"/>
<dbReference type="EMBL" id="JARXRM010000046">
    <property type="protein sequence ID" value="MDH5825048.1"/>
    <property type="molecule type" value="Genomic_DNA"/>
</dbReference>
<reference evidence="1 2" key="1">
    <citation type="submission" date="2023-04" db="EMBL/GenBank/DDBJ databases">
        <title>Luteimonas endophyticus RD2P54.</title>
        <authorList>
            <person name="Sun J.-Q."/>
        </authorList>
    </citation>
    <scope>NUCLEOTIDE SEQUENCE [LARGE SCALE GENOMIC DNA]</scope>
    <source>
        <strain evidence="1 2">RD2P54</strain>
    </source>
</reference>
<name>A0ABT6JDZ0_9GAMM</name>
<dbReference type="Proteomes" id="UP001156940">
    <property type="component" value="Unassembled WGS sequence"/>
</dbReference>
<gene>
    <name evidence="1" type="ORF">QFW77_18945</name>
</gene>
<protein>
    <recommendedName>
        <fullName evidence="3">DUF2188 domain-containing protein</fullName>
    </recommendedName>
</protein>
<organism evidence="1 2">
    <name type="scientific">Luteimonas endophytica</name>
    <dbReference type="NCBI Taxonomy" id="3042023"/>
    <lineage>
        <taxon>Bacteria</taxon>
        <taxon>Pseudomonadati</taxon>
        <taxon>Pseudomonadota</taxon>
        <taxon>Gammaproteobacteria</taxon>
        <taxon>Lysobacterales</taxon>
        <taxon>Lysobacteraceae</taxon>
        <taxon>Luteimonas</taxon>
    </lineage>
</organism>
<evidence type="ECO:0000313" key="1">
    <source>
        <dbReference type="EMBL" id="MDH5825048.1"/>
    </source>
</evidence>
<comment type="caution">
    <text evidence="1">The sequence shown here is derived from an EMBL/GenBank/DDBJ whole genome shotgun (WGS) entry which is preliminary data.</text>
</comment>
<accession>A0ABT6JDZ0</accession>
<evidence type="ECO:0000313" key="2">
    <source>
        <dbReference type="Proteomes" id="UP001156940"/>
    </source>
</evidence>
<evidence type="ECO:0008006" key="3">
    <source>
        <dbReference type="Google" id="ProtNLM"/>
    </source>
</evidence>
<dbReference type="RefSeq" id="WP_280576445.1">
    <property type="nucleotide sequence ID" value="NZ_JARXRM010000046.1"/>
</dbReference>
<sequence length="68" mass="7554">MSSLQLVKSYGGWQLLDAGHPVLWFPEREKGLEIATIMADARNLYRGEPTTVEAQNDDGEFEVIAAFA</sequence>
<keyword evidence="2" id="KW-1185">Reference proteome</keyword>